<dbReference type="InParanoid" id="E9EAA7"/>
<gene>
    <name evidence="1" type="ORF">MAC_06806</name>
</gene>
<protein>
    <submittedName>
        <fullName evidence="1">Uncharacterized protein</fullName>
    </submittedName>
</protein>
<dbReference type="AlphaFoldDB" id="E9EAA7"/>
<dbReference type="EMBL" id="GL698532">
    <property type="protein sequence ID" value="EFY87128.1"/>
    <property type="molecule type" value="Genomic_DNA"/>
</dbReference>
<sequence length="104" mass="12337">MTDITRQIFFYFDVGDIETAKSFIIKAWDWLRREKVVSEETHSEAQRKLEICDAAPQETDEQIYKVVQSEGGVFVGKDCRELWSKGKLVRKWKRCCDQWCEVKI</sequence>
<accession>E9EAA7</accession>
<name>E9EAA7_METAQ</name>
<proteinExistence type="predicted"/>
<evidence type="ECO:0000313" key="1">
    <source>
        <dbReference type="EMBL" id="EFY87128.1"/>
    </source>
</evidence>
<dbReference type="HOGENOM" id="CLU_2250719_0_0_1"/>
<keyword evidence="2" id="KW-1185">Reference proteome</keyword>
<dbReference type="Proteomes" id="UP000002499">
    <property type="component" value="Unassembled WGS sequence"/>
</dbReference>
<dbReference type="KEGG" id="maw:19251117"/>
<dbReference type="GeneID" id="19251117"/>
<evidence type="ECO:0000313" key="2">
    <source>
        <dbReference type="Proteomes" id="UP000002499"/>
    </source>
</evidence>
<reference evidence="1 2" key="1">
    <citation type="journal article" date="2011" name="PLoS Genet.">
        <title>Genome sequencing and comparative transcriptomics of the model entomopathogenic fungi Metarhizium anisopliae and M. acridum.</title>
        <authorList>
            <person name="Gao Q."/>
            <person name="Jin K."/>
            <person name="Ying S.H."/>
            <person name="Zhang Y."/>
            <person name="Xiao G."/>
            <person name="Shang Y."/>
            <person name="Duan Z."/>
            <person name="Hu X."/>
            <person name="Xie X.Q."/>
            <person name="Zhou G."/>
            <person name="Peng G."/>
            <person name="Luo Z."/>
            <person name="Huang W."/>
            <person name="Wang B."/>
            <person name="Fang W."/>
            <person name="Wang S."/>
            <person name="Zhong Y."/>
            <person name="Ma L.J."/>
            <person name="St Leger R.J."/>
            <person name="Zhao G.P."/>
            <person name="Pei Y."/>
            <person name="Feng M.G."/>
            <person name="Xia Y."/>
            <person name="Wang C."/>
        </authorList>
    </citation>
    <scope>NUCLEOTIDE SEQUENCE [LARGE SCALE GENOMIC DNA]</scope>
    <source>
        <strain evidence="1 2">CQMa 102</strain>
    </source>
</reference>
<organism evidence="2">
    <name type="scientific">Metarhizium acridum (strain CQMa 102)</name>
    <dbReference type="NCBI Taxonomy" id="655827"/>
    <lineage>
        <taxon>Eukaryota</taxon>
        <taxon>Fungi</taxon>
        <taxon>Dikarya</taxon>
        <taxon>Ascomycota</taxon>
        <taxon>Pezizomycotina</taxon>
        <taxon>Sordariomycetes</taxon>
        <taxon>Hypocreomycetidae</taxon>
        <taxon>Hypocreales</taxon>
        <taxon>Clavicipitaceae</taxon>
        <taxon>Metarhizium</taxon>
    </lineage>
</organism>